<gene>
    <name evidence="5" type="ORF">LO80_03480</name>
</gene>
<evidence type="ECO:0000256" key="1">
    <source>
        <dbReference type="ARBA" id="ARBA00006625"/>
    </source>
</evidence>
<dbReference type="InterPro" id="IPR052193">
    <property type="entry name" value="Peptidase_C59"/>
</dbReference>
<reference evidence="5 6" key="1">
    <citation type="submission" date="2014-10" db="EMBL/GenBank/DDBJ databases">
        <title>Whole genome sequence of Francisella endociliophora strain FSC1006, isolated from a laboratory culture of the marine ciliate Euplotes raikovi.</title>
        <authorList>
            <person name="Granberg M."/>
            <person name="Backman S."/>
            <person name="Lundmark E."/>
            <person name="Nilsson E."/>
            <person name="Karlsson E."/>
            <person name="Thelaus J."/>
            <person name="Ohrman C."/>
            <person name="Larkeryd A."/>
            <person name="Stenberg P."/>
        </authorList>
    </citation>
    <scope>NUCLEOTIDE SEQUENCE [LARGE SCALE GENOMIC DNA]</scope>
    <source>
        <strain evidence="5 6">FSC1006</strain>
    </source>
</reference>
<dbReference type="EMBL" id="CP009574">
    <property type="protein sequence ID" value="AIT09118.1"/>
    <property type="molecule type" value="Genomic_DNA"/>
</dbReference>
<protein>
    <submittedName>
        <fullName evidence="5">Choloylglycine hydrolase</fullName>
    </submittedName>
</protein>
<dbReference type="eggNOG" id="COG3049">
    <property type="taxonomic scope" value="Bacteria"/>
</dbReference>
<evidence type="ECO:0000256" key="2">
    <source>
        <dbReference type="ARBA" id="ARBA00022801"/>
    </source>
</evidence>
<feature type="domain" description="Choloylglycine hydrolase/NAAA C-terminal" evidence="4">
    <location>
        <begin position="33"/>
        <end position="325"/>
    </location>
</feature>
<dbReference type="InterPro" id="IPR029055">
    <property type="entry name" value="Ntn_hydrolases_N"/>
</dbReference>
<accession>A0A097ENH7</accession>
<evidence type="ECO:0000256" key="3">
    <source>
        <dbReference type="SAM" id="SignalP"/>
    </source>
</evidence>
<dbReference type="Gene3D" id="3.60.60.10">
    <property type="entry name" value="Penicillin V Acylase, Chain A"/>
    <property type="match status" value="1"/>
</dbReference>
<dbReference type="RefSeq" id="WP_040008588.1">
    <property type="nucleotide sequence ID" value="NZ_CP009574.1"/>
</dbReference>
<evidence type="ECO:0000313" key="5">
    <source>
        <dbReference type="EMBL" id="AIT09118.1"/>
    </source>
</evidence>
<dbReference type="Pfam" id="PF02275">
    <property type="entry name" value="CBAH"/>
    <property type="match status" value="1"/>
</dbReference>
<dbReference type="HOGENOM" id="CLU_045206_0_1_6"/>
<dbReference type="KEGG" id="frf:LO80_03480"/>
<dbReference type="PANTHER" id="PTHR35527">
    <property type="entry name" value="CHOLOYLGLYCINE HYDROLASE"/>
    <property type="match status" value="1"/>
</dbReference>
<evidence type="ECO:0000259" key="4">
    <source>
        <dbReference type="Pfam" id="PF02275"/>
    </source>
</evidence>
<dbReference type="InterPro" id="IPR029132">
    <property type="entry name" value="CBAH/NAAA_C"/>
</dbReference>
<keyword evidence="2 5" id="KW-0378">Hydrolase</keyword>
<sequence>MKKTISKILLTTSILATAAPTFACSELNHNFGNDLGLYSARTMDVFIDLQPSLSIYPKGTKETGALDRNSLNWTDKYGYVSVDETNLHDLTAEGVNEKGLSAHLLYFGTMEQPERNANIKGVNGLAWVRYVLGNYSNVDEVIKGLGDYQIYTPQIELQGKKGNLPIHYLIEDAQGNSAIIEYVNKKLTVHKNIKAMTNEPSFDKQMENLNIIKNTDLYNIDMIPGGAKSENRFVRANFISENMPKASSPEEAVNYMFAAADSVSVPFVEGYKDVDFTAEGVQDKWPTQWKSVISTQDKKLYLSDVLVGNRIYVDLNEANLEQGQPVKTISAMNNNLAGDVTYDMSSK</sequence>
<feature type="signal peptide" evidence="3">
    <location>
        <begin position="1"/>
        <end position="18"/>
    </location>
</feature>
<dbReference type="AlphaFoldDB" id="A0A097ENH7"/>
<evidence type="ECO:0000313" key="6">
    <source>
        <dbReference type="Proteomes" id="UP000029672"/>
    </source>
</evidence>
<dbReference type="OrthoDB" id="1265391at2"/>
<dbReference type="SUPFAM" id="SSF56235">
    <property type="entry name" value="N-terminal nucleophile aminohydrolases (Ntn hydrolases)"/>
    <property type="match status" value="1"/>
</dbReference>
<organism evidence="5 6">
    <name type="scientific">Candidatus Francisella endociliophora</name>
    <dbReference type="NCBI Taxonomy" id="653937"/>
    <lineage>
        <taxon>Bacteria</taxon>
        <taxon>Pseudomonadati</taxon>
        <taxon>Pseudomonadota</taxon>
        <taxon>Gammaproteobacteria</taxon>
        <taxon>Thiotrichales</taxon>
        <taxon>Francisellaceae</taxon>
        <taxon>Francisella</taxon>
    </lineage>
</organism>
<dbReference type="STRING" id="1547445.LO80_03480"/>
<keyword evidence="6" id="KW-1185">Reference proteome</keyword>
<feature type="chain" id="PRO_5001930025" evidence="3">
    <location>
        <begin position="19"/>
        <end position="347"/>
    </location>
</feature>
<comment type="similarity">
    <text evidence="1">Belongs to the peptidase C59 family.</text>
</comment>
<keyword evidence="3" id="KW-0732">Signal</keyword>
<dbReference type="PANTHER" id="PTHR35527:SF2">
    <property type="entry name" value="HYDROLASE"/>
    <property type="match status" value="1"/>
</dbReference>
<dbReference type="GO" id="GO:0016787">
    <property type="term" value="F:hydrolase activity"/>
    <property type="evidence" value="ECO:0007669"/>
    <property type="project" value="UniProtKB-KW"/>
</dbReference>
<name>A0A097ENH7_9GAMM</name>
<proteinExistence type="inferred from homology"/>
<dbReference type="Proteomes" id="UP000029672">
    <property type="component" value="Chromosome"/>
</dbReference>